<protein>
    <submittedName>
        <fullName evidence="7">Glutamate ABC transporter substrate-binding protein</fullName>
    </submittedName>
</protein>
<dbReference type="Gene3D" id="3.40.190.10">
    <property type="entry name" value="Periplasmic binding protein-like II"/>
    <property type="match status" value="2"/>
</dbReference>
<name>A0A6N7W9Q8_9ACTO</name>
<organism evidence="7 8">
    <name type="scientific">Scrofimicrobium canadense</name>
    <dbReference type="NCBI Taxonomy" id="2652290"/>
    <lineage>
        <taxon>Bacteria</taxon>
        <taxon>Bacillati</taxon>
        <taxon>Actinomycetota</taxon>
        <taxon>Actinomycetes</taxon>
        <taxon>Actinomycetales</taxon>
        <taxon>Actinomycetaceae</taxon>
        <taxon>Scrofimicrobium</taxon>
    </lineage>
</organism>
<accession>A0A6N7W9Q8</accession>
<evidence type="ECO:0000256" key="4">
    <source>
        <dbReference type="SAM" id="MobiDB-lite"/>
    </source>
</evidence>
<dbReference type="CDD" id="cd13690">
    <property type="entry name" value="PBP2_GluB"/>
    <property type="match status" value="1"/>
</dbReference>
<dbReference type="PANTHER" id="PTHR30085">
    <property type="entry name" value="AMINO ACID ABC TRANSPORTER PERMEASE"/>
    <property type="match status" value="1"/>
</dbReference>
<dbReference type="PROSITE" id="PS51257">
    <property type="entry name" value="PROKAR_LIPOPROTEIN"/>
    <property type="match status" value="1"/>
</dbReference>
<evidence type="ECO:0000313" key="8">
    <source>
        <dbReference type="Proteomes" id="UP000470875"/>
    </source>
</evidence>
<keyword evidence="8" id="KW-1185">Reference proteome</keyword>
<keyword evidence="3 5" id="KW-0732">Signal</keyword>
<evidence type="ECO:0000259" key="6">
    <source>
        <dbReference type="SMART" id="SM00062"/>
    </source>
</evidence>
<evidence type="ECO:0000256" key="5">
    <source>
        <dbReference type="SAM" id="SignalP"/>
    </source>
</evidence>
<dbReference type="Pfam" id="PF00497">
    <property type="entry name" value="SBP_bac_3"/>
    <property type="match status" value="1"/>
</dbReference>
<feature type="compositionally biased region" description="Polar residues" evidence="4">
    <location>
        <begin position="33"/>
        <end position="54"/>
    </location>
</feature>
<dbReference type="GO" id="GO:0030288">
    <property type="term" value="C:outer membrane-bounded periplasmic space"/>
    <property type="evidence" value="ECO:0007669"/>
    <property type="project" value="TreeGrafter"/>
</dbReference>
<feature type="chain" id="PRO_5038576943" evidence="5">
    <location>
        <begin position="32"/>
        <end position="331"/>
    </location>
</feature>
<dbReference type="PANTHER" id="PTHR30085:SF6">
    <property type="entry name" value="ABC TRANSPORTER GLUTAMINE-BINDING PROTEIN GLNH"/>
    <property type="match status" value="1"/>
</dbReference>
<comment type="similarity">
    <text evidence="1">Belongs to the bacterial solute-binding protein 3 family.</text>
</comment>
<sequence>MKPIVKHGRVKLLSALTVAVFAGALTMTACSSGTDAPTSATASGGDTQTSSGEGFTSGDEAYDSLVNAGPVADDATIAASEWATKIKESGVLRVGGTETSELFSHLDPATGVVTGFDAGLSQLLARYILGDASKIDLTQVSVDTREELLVNGQVDVVFATYSITPERLERIDFAGPYYSSAAAILVKKDNEDIKGLEDLAGKNVATQAGSTGVTTIETFAPEAAIVALPDHAQAVQAVQQGRADAYVVDQTLLLNAVVQNDDLKVVGEPFGDEDLYGIGIQSDTDGAEFVNEWLQKVVDDGSWLKLWQLTIGDRTGVLSEPTPPVIGAQSK</sequence>
<dbReference type="InterPro" id="IPR001638">
    <property type="entry name" value="Solute-binding_3/MltF_N"/>
</dbReference>
<dbReference type="AlphaFoldDB" id="A0A6N7W9Q8"/>
<feature type="signal peptide" evidence="5">
    <location>
        <begin position="1"/>
        <end position="31"/>
    </location>
</feature>
<dbReference type="InterPro" id="IPR051455">
    <property type="entry name" value="Bact_solute-bind_prot3"/>
</dbReference>
<dbReference type="SMART" id="SM00062">
    <property type="entry name" value="PBPb"/>
    <property type="match status" value="1"/>
</dbReference>
<feature type="domain" description="Solute-binding protein family 3/N-terminal" evidence="6">
    <location>
        <begin position="91"/>
        <end position="314"/>
    </location>
</feature>
<feature type="region of interest" description="Disordered" evidence="4">
    <location>
        <begin position="33"/>
        <end position="56"/>
    </location>
</feature>
<keyword evidence="2" id="KW-0813">Transport</keyword>
<dbReference type="Proteomes" id="UP000470875">
    <property type="component" value="Unassembled WGS sequence"/>
</dbReference>
<evidence type="ECO:0000313" key="7">
    <source>
        <dbReference type="EMBL" id="MSS85213.1"/>
    </source>
</evidence>
<comment type="caution">
    <text evidence="7">The sequence shown here is derived from an EMBL/GenBank/DDBJ whole genome shotgun (WGS) entry which is preliminary data.</text>
</comment>
<dbReference type="GO" id="GO:0006865">
    <property type="term" value="P:amino acid transport"/>
    <property type="evidence" value="ECO:0007669"/>
    <property type="project" value="TreeGrafter"/>
</dbReference>
<dbReference type="GO" id="GO:0005576">
    <property type="term" value="C:extracellular region"/>
    <property type="evidence" value="ECO:0007669"/>
    <property type="project" value="TreeGrafter"/>
</dbReference>
<evidence type="ECO:0000256" key="3">
    <source>
        <dbReference type="ARBA" id="ARBA00022729"/>
    </source>
</evidence>
<evidence type="ECO:0000256" key="1">
    <source>
        <dbReference type="ARBA" id="ARBA00010333"/>
    </source>
</evidence>
<dbReference type="RefSeq" id="WP_154546267.1">
    <property type="nucleotide sequence ID" value="NZ_VULO01000013.1"/>
</dbReference>
<dbReference type="SUPFAM" id="SSF53850">
    <property type="entry name" value="Periplasmic binding protein-like II"/>
    <property type="match status" value="1"/>
</dbReference>
<dbReference type="EMBL" id="VULO01000013">
    <property type="protein sequence ID" value="MSS85213.1"/>
    <property type="molecule type" value="Genomic_DNA"/>
</dbReference>
<proteinExistence type="inferred from homology"/>
<gene>
    <name evidence="7" type="ORF">FYJ24_10700</name>
</gene>
<reference evidence="7 8" key="1">
    <citation type="submission" date="2019-08" db="EMBL/GenBank/DDBJ databases">
        <title>In-depth cultivation of the pig gut microbiome towards novel bacterial diversity and tailored functional studies.</title>
        <authorList>
            <person name="Wylensek D."/>
            <person name="Hitch T.C.A."/>
            <person name="Clavel T."/>
        </authorList>
    </citation>
    <scope>NUCLEOTIDE SEQUENCE [LARGE SCALE GENOMIC DNA]</scope>
    <source>
        <strain evidence="7 8">WB03_NA08</strain>
    </source>
</reference>
<evidence type="ECO:0000256" key="2">
    <source>
        <dbReference type="ARBA" id="ARBA00022448"/>
    </source>
</evidence>